<keyword evidence="6 11" id="KW-1133">Transmembrane helix</keyword>
<feature type="transmembrane region" description="Helical" evidence="11">
    <location>
        <begin position="164"/>
        <end position="185"/>
    </location>
</feature>
<comment type="caution">
    <text evidence="12">The sequence shown here is derived from an EMBL/GenBank/DDBJ whole genome shotgun (WGS) entry which is preliminary data.</text>
</comment>
<feature type="transmembrane region" description="Helical" evidence="11">
    <location>
        <begin position="205"/>
        <end position="225"/>
    </location>
</feature>
<keyword evidence="3 9" id="KW-0813">Transport</keyword>
<feature type="region of interest" description="Disordered" evidence="10">
    <location>
        <begin position="258"/>
        <end position="278"/>
    </location>
</feature>
<feature type="transmembrane region" description="Helical" evidence="11">
    <location>
        <begin position="90"/>
        <end position="118"/>
    </location>
</feature>
<dbReference type="GO" id="GO:0005886">
    <property type="term" value="C:plasma membrane"/>
    <property type="evidence" value="ECO:0007669"/>
    <property type="project" value="TreeGrafter"/>
</dbReference>
<evidence type="ECO:0000313" key="12">
    <source>
        <dbReference type="EMBL" id="KAG9249791.1"/>
    </source>
</evidence>
<dbReference type="InterPro" id="IPR034294">
    <property type="entry name" value="Aquaporin_transptr"/>
</dbReference>
<evidence type="ECO:0000256" key="3">
    <source>
        <dbReference type="ARBA" id="ARBA00022448"/>
    </source>
</evidence>
<keyword evidence="4 9" id="KW-0812">Transmembrane</keyword>
<reference evidence="12" key="1">
    <citation type="journal article" date="2021" name="IMA Fungus">
        <title>Genomic characterization of three marine fungi, including Emericellopsis atlantica sp. nov. with signatures of a generalist lifestyle and marine biomass degradation.</title>
        <authorList>
            <person name="Hagestad O.C."/>
            <person name="Hou L."/>
            <person name="Andersen J.H."/>
            <person name="Hansen E.H."/>
            <person name="Altermark B."/>
            <person name="Li C."/>
            <person name="Kuhnert E."/>
            <person name="Cox R.J."/>
            <person name="Crous P.W."/>
            <person name="Spatafora J.W."/>
            <person name="Lail K."/>
            <person name="Amirebrahimi M."/>
            <person name="Lipzen A."/>
            <person name="Pangilinan J."/>
            <person name="Andreopoulos W."/>
            <person name="Hayes R.D."/>
            <person name="Ng V."/>
            <person name="Grigoriev I.V."/>
            <person name="Jackson S.A."/>
            <person name="Sutton T.D.S."/>
            <person name="Dobson A.D.W."/>
            <person name="Rama T."/>
        </authorList>
    </citation>
    <scope>NUCLEOTIDE SEQUENCE</scope>
    <source>
        <strain evidence="12">TS7</strain>
    </source>
</reference>
<evidence type="ECO:0000313" key="13">
    <source>
        <dbReference type="Proteomes" id="UP000887229"/>
    </source>
</evidence>
<dbReference type="OrthoDB" id="3222at2759"/>
<keyword evidence="5" id="KW-0677">Repeat</keyword>
<dbReference type="PRINTS" id="PR00783">
    <property type="entry name" value="MINTRINSICP"/>
</dbReference>
<evidence type="ECO:0000256" key="6">
    <source>
        <dbReference type="ARBA" id="ARBA00022989"/>
    </source>
</evidence>
<keyword evidence="13" id="KW-1185">Reference proteome</keyword>
<organism evidence="12 13">
    <name type="scientific">Emericellopsis atlantica</name>
    <dbReference type="NCBI Taxonomy" id="2614577"/>
    <lineage>
        <taxon>Eukaryota</taxon>
        <taxon>Fungi</taxon>
        <taxon>Dikarya</taxon>
        <taxon>Ascomycota</taxon>
        <taxon>Pezizomycotina</taxon>
        <taxon>Sordariomycetes</taxon>
        <taxon>Hypocreomycetidae</taxon>
        <taxon>Hypocreales</taxon>
        <taxon>Bionectriaceae</taxon>
        <taxon>Emericellopsis</taxon>
    </lineage>
</organism>
<evidence type="ECO:0000256" key="1">
    <source>
        <dbReference type="ARBA" id="ARBA00004141"/>
    </source>
</evidence>
<protein>
    <submittedName>
        <fullName evidence="12">Aquaporin-like protein</fullName>
    </submittedName>
</protein>
<evidence type="ECO:0000256" key="8">
    <source>
        <dbReference type="ARBA" id="ARBA00034651"/>
    </source>
</evidence>
<evidence type="ECO:0000256" key="9">
    <source>
        <dbReference type="RuleBase" id="RU000477"/>
    </source>
</evidence>
<dbReference type="Gene3D" id="1.20.1080.10">
    <property type="entry name" value="Glycerol uptake facilitator protein"/>
    <property type="match status" value="1"/>
</dbReference>
<evidence type="ECO:0000256" key="4">
    <source>
        <dbReference type="ARBA" id="ARBA00022692"/>
    </source>
</evidence>
<dbReference type="RefSeq" id="XP_046113715.1">
    <property type="nucleotide sequence ID" value="XM_046261758.1"/>
</dbReference>
<dbReference type="AlphaFoldDB" id="A0A9P7ZD96"/>
<feature type="transmembrane region" description="Helical" evidence="11">
    <location>
        <begin position="138"/>
        <end position="157"/>
    </location>
</feature>
<comment type="catalytic activity">
    <reaction evidence="8">
        <text>H2O(in) = H2O(out)</text>
        <dbReference type="Rhea" id="RHEA:29667"/>
        <dbReference type="ChEBI" id="CHEBI:15377"/>
    </reaction>
</comment>
<evidence type="ECO:0000256" key="11">
    <source>
        <dbReference type="SAM" id="Phobius"/>
    </source>
</evidence>
<dbReference type="GO" id="GO:0015250">
    <property type="term" value="F:water channel activity"/>
    <property type="evidence" value="ECO:0007669"/>
    <property type="project" value="TreeGrafter"/>
</dbReference>
<sequence>MPSWTRHIIVTIFGEFCGTFLFLFLSFCGAQTALDTNDPLDSEAPLLPFSLMYIAASFGASLALTVWVFFRVTGGMFNPAVTWALMLAKVVKPVAGLAIIATQLVAAIAASAVVSGILPGPFTVGNKLNNGTSIAQGLFLEMFITTPLVLAVLFLAVEKHHGTYLAPVAIGLAAFIAHIVGTRYTGTSINPARSFGPAVITSFPGYHWIFWLGPLLGSTLAFAVYEILKWCRYEYVNPGQDAIDLEEAARALEAAKLAHQTSGTASHASRTSPQGERQ</sequence>
<feature type="transmembrane region" description="Helical" evidence="11">
    <location>
        <begin position="46"/>
        <end position="70"/>
    </location>
</feature>
<dbReference type="Proteomes" id="UP000887229">
    <property type="component" value="Unassembled WGS sequence"/>
</dbReference>
<dbReference type="InterPro" id="IPR023271">
    <property type="entry name" value="Aquaporin-like"/>
</dbReference>
<accession>A0A9P7ZD96</accession>
<comment type="similarity">
    <text evidence="2 9">Belongs to the MIP/aquaporin (TC 1.A.8) family.</text>
</comment>
<name>A0A9P7ZD96_9HYPO</name>
<keyword evidence="7 11" id="KW-0472">Membrane</keyword>
<evidence type="ECO:0000256" key="7">
    <source>
        <dbReference type="ARBA" id="ARBA00023136"/>
    </source>
</evidence>
<gene>
    <name evidence="12" type="ORF">F5Z01DRAFT_630958</name>
</gene>
<feature type="transmembrane region" description="Helical" evidence="11">
    <location>
        <begin position="12"/>
        <end position="34"/>
    </location>
</feature>
<dbReference type="PANTHER" id="PTHR19139:SF199">
    <property type="entry name" value="MIP17260P"/>
    <property type="match status" value="1"/>
</dbReference>
<dbReference type="Pfam" id="PF00230">
    <property type="entry name" value="MIP"/>
    <property type="match status" value="1"/>
</dbReference>
<evidence type="ECO:0000256" key="10">
    <source>
        <dbReference type="SAM" id="MobiDB-lite"/>
    </source>
</evidence>
<comment type="subcellular location">
    <subcellularLocation>
        <location evidence="1">Membrane</location>
        <topology evidence="1">Multi-pass membrane protein</topology>
    </subcellularLocation>
</comment>
<evidence type="ECO:0000256" key="2">
    <source>
        <dbReference type="ARBA" id="ARBA00006175"/>
    </source>
</evidence>
<proteinExistence type="inferred from homology"/>
<evidence type="ECO:0000256" key="5">
    <source>
        <dbReference type="ARBA" id="ARBA00022737"/>
    </source>
</evidence>
<feature type="compositionally biased region" description="Polar residues" evidence="10">
    <location>
        <begin position="259"/>
        <end position="278"/>
    </location>
</feature>
<dbReference type="EMBL" id="MU251290">
    <property type="protein sequence ID" value="KAG9249791.1"/>
    <property type="molecule type" value="Genomic_DNA"/>
</dbReference>
<dbReference type="GeneID" id="70292661"/>
<dbReference type="FunFam" id="1.20.1080.10:FF:000014">
    <property type="entry name" value="Aquaporin 1"/>
    <property type="match status" value="1"/>
</dbReference>
<dbReference type="PANTHER" id="PTHR19139">
    <property type="entry name" value="AQUAPORIN TRANSPORTER"/>
    <property type="match status" value="1"/>
</dbReference>
<dbReference type="InterPro" id="IPR000425">
    <property type="entry name" value="MIP"/>
</dbReference>
<dbReference type="SUPFAM" id="SSF81338">
    <property type="entry name" value="Aquaporin-like"/>
    <property type="match status" value="1"/>
</dbReference>